<dbReference type="Gene3D" id="2.30.30.60">
    <property type="match status" value="1"/>
</dbReference>
<feature type="compositionally biased region" description="Low complexity" evidence="7">
    <location>
        <begin position="354"/>
        <end position="367"/>
    </location>
</feature>
<dbReference type="SUPFAM" id="SSF82861">
    <property type="entry name" value="Mechanosensitive channel protein MscS (YggB), transmembrane region"/>
    <property type="match status" value="1"/>
</dbReference>
<keyword evidence="6 8" id="KW-0472">Membrane</keyword>
<feature type="transmembrane region" description="Helical" evidence="8">
    <location>
        <begin position="26"/>
        <end position="46"/>
    </location>
</feature>
<feature type="domain" description="Mechanosensitive ion channel MscS C-terminal" evidence="10">
    <location>
        <begin position="214"/>
        <end position="301"/>
    </location>
</feature>
<keyword evidence="3" id="KW-1003">Cell membrane</keyword>
<evidence type="ECO:0000256" key="3">
    <source>
        <dbReference type="ARBA" id="ARBA00022475"/>
    </source>
</evidence>
<evidence type="ECO:0000313" key="12">
    <source>
        <dbReference type="EMBL" id="GAA0034869.1"/>
    </source>
</evidence>
<keyword evidence="5 8" id="KW-1133">Transmembrane helix</keyword>
<feature type="domain" description="Mechanosensitive ion channel MscS" evidence="9">
    <location>
        <begin position="144"/>
        <end position="207"/>
    </location>
</feature>
<keyword evidence="4 8" id="KW-0812">Transmembrane</keyword>
<dbReference type="InterPro" id="IPR049278">
    <property type="entry name" value="MS_channel_C"/>
</dbReference>
<proteinExistence type="inferred from homology"/>
<accession>A0ABP3C5E0</accession>
<feature type="domain" description="Mechanosensitive ion channel transmembrane helices 2/3" evidence="11">
    <location>
        <begin position="102"/>
        <end position="142"/>
    </location>
</feature>
<evidence type="ECO:0000256" key="2">
    <source>
        <dbReference type="ARBA" id="ARBA00008017"/>
    </source>
</evidence>
<keyword evidence="13" id="KW-1185">Reference proteome</keyword>
<dbReference type="EMBL" id="BAAAAF010000002">
    <property type="protein sequence ID" value="GAA0034869.1"/>
    <property type="molecule type" value="Genomic_DNA"/>
</dbReference>
<evidence type="ECO:0008006" key="14">
    <source>
        <dbReference type="Google" id="ProtNLM"/>
    </source>
</evidence>
<feature type="compositionally biased region" description="Basic and acidic residues" evidence="7">
    <location>
        <begin position="321"/>
        <end position="352"/>
    </location>
</feature>
<evidence type="ECO:0000256" key="6">
    <source>
        <dbReference type="ARBA" id="ARBA00023136"/>
    </source>
</evidence>
<comment type="similarity">
    <text evidence="2">Belongs to the MscS (TC 1.A.23) family.</text>
</comment>
<feature type="region of interest" description="Disordered" evidence="7">
    <location>
        <begin position="321"/>
        <end position="413"/>
    </location>
</feature>
<dbReference type="InterPro" id="IPR010920">
    <property type="entry name" value="LSM_dom_sf"/>
</dbReference>
<dbReference type="InterPro" id="IPR011014">
    <property type="entry name" value="MscS_channel_TM-2"/>
</dbReference>
<dbReference type="InterPro" id="IPR011066">
    <property type="entry name" value="MscS_channel_C_sf"/>
</dbReference>
<dbReference type="PANTHER" id="PTHR30460:SF0">
    <property type="entry name" value="MODERATE CONDUCTANCE MECHANOSENSITIVE CHANNEL YBIO"/>
    <property type="match status" value="1"/>
</dbReference>
<dbReference type="InterPro" id="IPR006685">
    <property type="entry name" value="MscS_channel_2nd"/>
</dbReference>
<evidence type="ECO:0000256" key="7">
    <source>
        <dbReference type="SAM" id="MobiDB-lite"/>
    </source>
</evidence>
<evidence type="ECO:0000256" key="1">
    <source>
        <dbReference type="ARBA" id="ARBA00004651"/>
    </source>
</evidence>
<evidence type="ECO:0000313" key="13">
    <source>
        <dbReference type="Proteomes" id="UP001498238"/>
    </source>
</evidence>
<reference evidence="12 13" key="1">
    <citation type="submission" date="2024-01" db="EMBL/GenBank/DDBJ databases">
        <title>Characterization of antibiotic resistant novel bacterial strains and their environmental applications.</title>
        <authorList>
            <person name="Manzoor S."/>
            <person name="Abbas S."/>
            <person name="Arshad M."/>
            <person name="Ahmed I."/>
        </authorList>
    </citation>
    <scope>NUCLEOTIDE SEQUENCE [LARGE SCALE GENOMIC DNA]</scope>
    <source>
        <strain evidence="12 13">NCCP-602</strain>
    </source>
</reference>
<evidence type="ECO:0000256" key="8">
    <source>
        <dbReference type="SAM" id="Phobius"/>
    </source>
</evidence>
<dbReference type="InterPro" id="IPR023408">
    <property type="entry name" value="MscS_beta-dom_sf"/>
</dbReference>
<dbReference type="InterPro" id="IPR049142">
    <property type="entry name" value="MS_channel_1st"/>
</dbReference>
<name>A0ABP3C5E0_9MICO</name>
<comment type="caution">
    <text evidence="12">The sequence shown here is derived from an EMBL/GenBank/DDBJ whole genome shotgun (WGS) entry which is preliminary data.</text>
</comment>
<dbReference type="Gene3D" id="1.10.287.1260">
    <property type="match status" value="1"/>
</dbReference>
<dbReference type="Pfam" id="PF00924">
    <property type="entry name" value="MS_channel_2nd"/>
    <property type="match status" value="1"/>
</dbReference>
<feature type="transmembrane region" description="Helical" evidence="8">
    <location>
        <begin position="95"/>
        <end position="117"/>
    </location>
</feature>
<dbReference type="Proteomes" id="UP001498238">
    <property type="component" value="Unassembled WGS sequence"/>
</dbReference>
<feature type="compositionally biased region" description="Gly residues" evidence="7">
    <location>
        <begin position="382"/>
        <end position="413"/>
    </location>
</feature>
<dbReference type="InterPro" id="IPR045276">
    <property type="entry name" value="YbiO_bact"/>
</dbReference>
<evidence type="ECO:0000256" key="4">
    <source>
        <dbReference type="ARBA" id="ARBA00022692"/>
    </source>
</evidence>
<gene>
    <name evidence="12" type="ORF">NCCP602_08300</name>
</gene>
<evidence type="ECO:0000259" key="10">
    <source>
        <dbReference type="Pfam" id="PF21082"/>
    </source>
</evidence>
<comment type="subcellular location">
    <subcellularLocation>
        <location evidence="1">Cell membrane</location>
        <topology evidence="1">Multi-pass membrane protein</topology>
    </subcellularLocation>
</comment>
<dbReference type="RefSeq" id="WP_339391833.1">
    <property type="nucleotide sequence ID" value="NZ_BAAAAF010000002.1"/>
</dbReference>
<evidence type="ECO:0000256" key="5">
    <source>
        <dbReference type="ARBA" id="ARBA00022989"/>
    </source>
</evidence>
<dbReference type="SUPFAM" id="SSF82689">
    <property type="entry name" value="Mechanosensitive channel protein MscS (YggB), C-terminal domain"/>
    <property type="match status" value="1"/>
</dbReference>
<protein>
    <recommendedName>
        <fullName evidence="14">Small conductance mechanosensitive channel</fullName>
    </recommendedName>
</protein>
<dbReference type="PANTHER" id="PTHR30460">
    <property type="entry name" value="MODERATE CONDUCTANCE MECHANOSENSITIVE CHANNEL YBIO"/>
    <property type="match status" value="1"/>
</dbReference>
<evidence type="ECO:0000259" key="11">
    <source>
        <dbReference type="Pfam" id="PF21088"/>
    </source>
</evidence>
<evidence type="ECO:0000259" key="9">
    <source>
        <dbReference type="Pfam" id="PF00924"/>
    </source>
</evidence>
<dbReference type="Gene3D" id="3.30.70.100">
    <property type="match status" value="1"/>
</dbReference>
<organism evidence="12 13">
    <name type="scientific">Brevibacterium metallidurans</name>
    <dbReference type="NCBI Taxonomy" id="1482676"/>
    <lineage>
        <taxon>Bacteria</taxon>
        <taxon>Bacillati</taxon>
        <taxon>Actinomycetota</taxon>
        <taxon>Actinomycetes</taxon>
        <taxon>Micrococcales</taxon>
        <taxon>Brevibacteriaceae</taxon>
        <taxon>Brevibacterium</taxon>
    </lineage>
</organism>
<dbReference type="Pfam" id="PF21082">
    <property type="entry name" value="MS_channel_3rd"/>
    <property type="match status" value="1"/>
</dbReference>
<dbReference type="Pfam" id="PF21088">
    <property type="entry name" value="MS_channel_1st"/>
    <property type="match status" value="1"/>
</dbReference>
<feature type="transmembrane region" description="Helical" evidence="8">
    <location>
        <begin position="123"/>
        <end position="145"/>
    </location>
</feature>
<dbReference type="SUPFAM" id="SSF50182">
    <property type="entry name" value="Sm-like ribonucleoproteins"/>
    <property type="match status" value="1"/>
</dbReference>
<sequence length="413" mass="43320">MTAESLQTTLLSAAQIDWSFLLDVPLRVTIIIVGALLINFLMRIVIRRFAASVAKGTVDSSKASSRFSTSAMESQLTGIDQATIRERRAQRAQTVGRMLSSVTSIVIAIVAGLIVLSELNFNVGPILASAGIAGVAIGFGAQALVKDYLSGFFMVIEDQYGIGDSVDLGEAIGVVEDVGLRTTQVRGLDGTLWHVRNGEILRVGNQSQGWARAVLDIPVAYNTSVATYSTVIDDTTKAIEKDPEIADAILEPPEIWGVESLSAQSQVIRTVLKTKPNQQWKVARAFRAELKRQMDSRGIHIPITQETVFRTLPDPSEAVRIKSMDDSVTDADEHEKRAQRESAEGADEREANEASGASASAGATAGVGASGTGASGSSAGRPAGGTGTNGNTGGANSSGGATGYKGPKTGSGR</sequence>